<evidence type="ECO:0000313" key="3">
    <source>
        <dbReference type="Proteomes" id="UP000462931"/>
    </source>
</evidence>
<dbReference type="GO" id="GO:0008757">
    <property type="term" value="F:S-adenosylmethionine-dependent methyltransferase activity"/>
    <property type="evidence" value="ECO:0007669"/>
    <property type="project" value="InterPro"/>
</dbReference>
<dbReference type="SUPFAM" id="SSF53335">
    <property type="entry name" value="S-adenosyl-L-methionine-dependent methyltransferases"/>
    <property type="match status" value="1"/>
</dbReference>
<reference evidence="2 3" key="1">
    <citation type="submission" date="2019-11" db="EMBL/GenBank/DDBJ databases">
        <authorList>
            <person name="Cheng Q."/>
            <person name="Yang Z."/>
        </authorList>
    </citation>
    <scope>NUCLEOTIDE SEQUENCE [LARGE SCALE GENOMIC DNA]</scope>
    <source>
        <strain evidence="2 3">HX-22-1</strain>
    </source>
</reference>
<evidence type="ECO:0000313" key="2">
    <source>
        <dbReference type="EMBL" id="MRX48391.1"/>
    </source>
</evidence>
<accession>A0A7K0FRX7</accession>
<dbReference type="RefSeq" id="WP_154288475.1">
    <property type="nucleotide sequence ID" value="NZ_WKJI01000004.1"/>
</dbReference>
<dbReference type="AlphaFoldDB" id="A0A7K0FRX7"/>
<dbReference type="InterPro" id="IPR029063">
    <property type="entry name" value="SAM-dependent_MTases_sf"/>
</dbReference>
<dbReference type="Proteomes" id="UP000462931">
    <property type="component" value="Unassembled WGS sequence"/>
</dbReference>
<dbReference type="Pfam" id="PF08241">
    <property type="entry name" value="Methyltransf_11"/>
    <property type="match status" value="1"/>
</dbReference>
<sequence length="230" mass="26642">MNDVYGDFLKDYLAKGKTSTIWLHNNYAEAEEMPAEVFFRKVYEITDLEAFALRQCKGKVLDIGAGAGAITLILQKRGFDVTALEISPGAAEVMQKRGVQKIINTNIFDYQDEQYDTLLLMMNGIGFCQYLDEIERFLHHAKKLLKPEGQILFDSSDVLYLYENKKYEDDGYYGEIDYQYEYKGKKGDWFTWIYVARDIMKEIATKCGYQMEVLFDDGSDQYLARLSLKS</sequence>
<dbReference type="InterPro" id="IPR013216">
    <property type="entry name" value="Methyltransf_11"/>
</dbReference>
<keyword evidence="2" id="KW-0489">Methyltransferase</keyword>
<keyword evidence="3" id="KW-1185">Reference proteome</keyword>
<feature type="domain" description="Methyltransferase type 11" evidence="1">
    <location>
        <begin position="61"/>
        <end position="153"/>
    </location>
</feature>
<dbReference type="CDD" id="cd02440">
    <property type="entry name" value="AdoMet_MTases"/>
    <property type="match status" value="1"/>
</dbReference>
<evidence type="ECO:0000259" key="1">
    <source>
        <dbReference type="Pfam" id="PF08241"/>
    </source>
</evidence>
<dbReference type="GO" id="GO:0032259">
    <property type="term" value="P:methylation"/>
    <property type="evidence" value="ECO:0007669"/>
    <property type="project" value="UniProtKB-KW"/>
</dbReference>
<keyword evidence="2" id="KW-0808">Transferase</keyword>
<dbReference type="Gene3D" id="3.40.50.150">
    <property type="entry name" value="Vaccinia Virus protein VP39"/>
    <property type="match status" value="1"/>
</dbReference>
<gene>
    <name evidence="2" type="ORF">GJJ64_14425</name>
</gene>
<organism evidence="2 3">
    <name type="scientific">Pedobacter puniceum</name>
    <dbReference type="NCBI Taxonomy" id="2666136"/>
    <lineage>
        <taxon>Bacteria</taxon>
        <taxon>Pseudomonadati</taxon>
        <taxon>Bacteroidota</taxon>
        <taxon>Sphingobacteriia</taxon>
        <taxon>Sphingobacteriales</taxon>
        <taxon>Sphingobacteriaceae</taxon>
        <taxon>Pedobacter</taxon>
    </lineage>
</organism>
<dbReference type="EMBL" id="WKJI01000004">
    <property type="protein sequence ID" value="MRX48391.1"/>
    <property type="molecule type" value="Genomic_DNA"/>
</dbReference>
<comment type="caution">
    <text evidence="2">The sequence shown here is derived from an EMBL/GenBank/DDBJ whole genome shotgun (WGS) entry which is preliminary data.</text>
</comment>
<proteinExistence type="predicted"/>
<name>A0A7K0FRX7_9SPHI</name>
<protein>
    <submittedName>
        <fullName evidence="2">Methyltransferase domain-containing protein</fullName>
    </submittedName>
</protein>